<evidence type="ECO:0000313" key="2">
    <source>
        <dbReference type="Proteomes" id="UP000285567"/>
    </source>
</evidence>
<dbReference type="Gene3D" id="2.30.110.10">
    <property type="entry name" value="Electron Transport, Fmn-binding Protein, Chain A"/>
    <property type="match status" value="1"/>
</dbReference>
<evidence type="ECO:0000313" key="1">
    <source>
        <dbReference type="EMBL" id="RIN09477.1"/>
    </source>
</evidence>
<dbReference type="OrthoDB" id="9794948at2"/>
<dbReference type="InterPro" id="IPR012349">
    <property type="entry name" value="Split_barrel_FMN-bd"/>
</dbReference>
<protein>
    <submittedName>
        <fullName evidence="1">FMN-binding negative transcriptional regulator</fullName>
    </submittedName>
</protein>
<accession>A0A418IM04</accession>
<dbReference type="SUPFAM" id="SSF50475">
    <property type="entry name" value="FMN-binding split barrel"/>
    <property type="match status" value="1"/>
</dbReference>
<dbReference type="RefSeq" id="WP_017724352.1">
    <property type="nucleotide sequence ID" value="NZ_CP188055.1"/>
</dbReference>
<gene>
    <name evidence="1" type="ORF">BU097_10255</name>
</gene>
<dbReference type="PANTHER" id="PTHR35802">
    <property type="entry name" value="PROTEASE SYNTHASE AND SPORULATION PROTEIN PAI 2"/>
    <property type="match status" value="1"/>
</dbReference>
<name>A0A418IM04_STAXY</name>
<organism evidence="1 2">
    <name type="scientific">Staphylococcus xylosus</name>
    <dbReference type="NCBI Taxonomy" id="1288"/>
    <lineage>
        <taxon>Bacteria</taxon>
        <taxon>Bacillati</taxon>
        <taxon>Bacillota</taxon>
        <taxon>Bacilli</taxon>
        <taxon>Bacillales</taxon>
        <taxon>Staphylococcaceae</taxon>
        <taxon>Staphylococcus</taxon>
    </lineage>
</organism>
<dbReference type="EMBL" id="QXUL01000053">
    <property type="protein sequence ID" value="RIN09477.1"/>
    <property type="molecule type" value="Genomic_DNA"/>
</dbReference>
<reference evidence="1 2" key="1">
    <citation type="journal article" date="2016" name="Front. Microbiol.">
        <title>Comprehensive Phylogenetic Analysis of Bovine Non-aureus Staphylococci Species Based on Whole-Genome Sequencing.</title>
        <authorList>
            <person name="Naushad S."/>
            <person name="Barkema H.W."/>
            <person name="Luby C."/>
            <person name="Condas L.A."/>
            <person name="Nobrega D.B."/>
            <person name="Carson D.A."/>
            <person name="De Buck J."/>
        </authorList>
    </citation>
    <scope>NUCLEOTIDE SEQUENCE [LARGE SCALE GENOMIC DNA]</scope>
    <source>
        <strain evidence="1 2">SNUC 102</strain>
    </source>
</reference>
<dbReference type="PANTHER" id="PTHR35802:SF1">
    <property type="entry name" value="PROTEASE SYNTHASE AND SPORULATION PROTEIN PAI 2"/>
    <property type="match status" value="1"/>
</dbReference>
<comment type="caution">
    <text evidence="1">The sequence shown here is derived from an EMBL/GenBank/DDBJ whole genome shotgun (WGS) entry which is preliminary data.</text>
</comment>
<proteinExistence type="predicted"/>
<dbReference type="Proteomes" id="UP000285567">
    <property type="component" value="Unassembled WGS sequence"/>
</dbReference>
<sequence>MYIPKYYEMKDYQNVKDFITANNFATIVTNHESTPIATHLPLNIEEKENSLYLSGHFAKANKQWQTIDGNDKILIIFSGAHGYISSTWYETEDVSTWDYQSVHAYGTGELLNEAQLKKELSMLLNRYESNHINGATWENLSEKTKQQINGIIGFKVKVDKLETSYKLSQNRSQKEKENIMKHLKQTGAPLNSQLADAIKDQQ</sequence>
<dbReference type="InterPro" id="IPR007396">
    <property type="entry name" value="TR_PAI2-type"/>
</dbReference>
<dbReference type="AlphaFoldDB" id="A0A418IM04"/>
<dbReference type="PIRSF" id="PIRSF010372">
    <property type="entry name" value="PaiB"/>
    <property type="match status" value="1"/>
</dbReference>
<dbReference type="Pfam" id="PF04299">
    <property type="entry name" value="FMN_bind_2"/>
    <property type="match status" value="1"/>
</dbReference>
<keyword evidence="2" id="KW-1185">Reference proteome</keyword>